<comment type="caution">
    <text evidence="1">The sequence shown here is derived from an EMBL/GenBank/DDBJ whole genome shotgun (WGS) entry which is preliminary data.</text>
</comment>
<dbReference type="EMBL" id="BAABJP010000029">
    <property type="protein sequence ID" value="GAA5163119.1"/>
    <property type="molecule type" value="Genomic_DNA"/>
</dbReference>
<sequence length="170" mass="18990">MPITKAGEIAVRNIEIWAEGERAQFDELIHPEARNWEDVVGPPAGRALGPAGFWETALWLRAAFGVVRYDIQHVVADGEIVAVKLVMSGRQVGTFALYTESGELDQVFPSTGKPFASTQTHWFRIEDGMVREHWATRDDLGQAKQLGWLPPTPGYLFRMARAKSRAKRAS</sequence>
<dbReference type="Pfam" id="PF07366">
    <property type="entry name" value="SnoaL"/>
    <property type="match status" value="1"/>
</dbReference>
<evidence type="ECO:0008006" key="3">
    <source>
        <dbReference type="Google" id="ProtNLM"/>
    </source>
</evidence>
<dbReference type="Gene3D" id="3.10.450.50">
    <property type="match status" value="1"/>
</dbReference>
<name>A0ABP9QK31_9PSEU</name>
<accession>A0ABP9QK31</accession>
<reference evidence="2" key="1">
    <citation type="journal article" date="2019" name="Int. J. Syst. Evol. Microbiol.">
        <title>The Global Catalogue of Microorganisms (GCM) 10K type strain sequencing project: providing services to taxonomists for standard genome sequencing and annotation.</title>
        <authorList>
            <consortium name="The Broad Institute Genomics Platform"/>
            <consortium name="The Broad Institute Genome Sequencing Center for Infectious Disease"/>
            <person name="Wu L."/>
            <person name="Ma J."/>
        </authorList>
    </citation>
    <scope>NUCLEOTIDE SEQUENCE [LARGE SCALE GENOMIC DNA]</scope>
    <source>
        <strain evidence="2">JCM 18303</strain>
    </source>
</reference>
<evidence type="ECO:0000313" key="1">
    <source>
        <dbReference type="EMBL" id="GAA5163119.1"/>
    </source>
</evidence>
<dbReference type="InterPro" id="IPR009959">
    <property type="entry name" value="Cyclase_SnoaL-like"/>
</dbReference>
<dbReference type="RefSeq" id="WP_185060850.1">
    <property type="nucleotide sequence ID" value="NZ_BAABJP010000029.1"/>
</dbReference>
<organism evidence="1 2">
    <name type="scientific">Pseudonocardia eucalypti</name>
    <dbReference type="NCBI Taxonomy" id="648755"/>
    <lineage>
        <taxon>Bacteria</taxon>
        <taxon>Bacillati</taxon>
        <taxon>Actinomycetota</taxon>
        <taxon>Actinomycetes</taxon>
        <taxon>Pseudonocardiales</taxon>
        <taxon>Pseudonocardiaceae</taxon>
        <taxon>Pseudonocardia</taxon>
    </lineage>
</organism>
<proteinExistence type="predicted"/>
<dbReference type="SUPFAM" id="SSF54427">
    <property type="entry name" value="NTF2-like"/>
    <property type="match status" value="1"/>
</dbReference>
<evidence type="ECO:0000313" key="2">
    <source>
        <dbReference type="Proteomes" id="UP001428817"/>
    </source>
</evidence>
<gene>
    <name evidence="1" type="ORF">GCM10023321_49510</name>
</gene>
<dbReference type="Proteomes" id="UP001428817">
    <property type="component" value="Unassembled WGS sequence"/>
</dbReference>
<keyword evidence="2" id="KW-1185">Reference proteome</keyword>
<dbReference type="InterPro" id="IPR032710">
    <property type="entry name" value="NTF2-like_dom_sf"/>
</dbReference>
<protein>
    <recommendedName>
        <fullName evidence="3">Ester cyclase</fullName>
    </recommendedName>
</protein>